<dbReference type="CDD" id="cd07581">
    <property type="entry name" value="nitrilase_3"/>
    <property type="match status" value="1"/>
</dbReference>
<dbReference type="EMBL" id="CP157390">
    <property type="protein sequence ID" value="XBM50117.1"/>
    <property type="molecule type" value="Genomic_DNA"/>
</dbReference>
<name>A0AAU7GGN2_9MICO</name>
<dbReference type="PROSITE" id="PS50263">
    <property type="entry name" value="CN_HYDROLASE"/>
    <property type="match status" value="1"/>
</dbReference>
<reference evidence="3" key="1">
    <citation type="submission" date="2024-05" db="EMBL/GenBank/DDBJ databases">
        <title>The Natural Products Discovery Center: Release of the First 8490 Sequenced Strains for Exploring Actinobacteria Biosynthetic Diversity.</title>
        <authorList>
            <person name="Kalkreuter E."/>
            <person name="Kautsar S.A."/>
            <person name="Yang D."/>
            <person name="Bader C.D."/>
            <person name="Teijaro C.N."/>
            <person name="Fluegel L."/>
            <person name="Davis C.M."/>
            <person name="Simpson J.R."/>
            <person name="Lauterbach L."/>
            <person name="Steele A.D."/>
            <person name="Gui C."/>
            <person name="Meng S."/>
            <person name="Li G."/>
            <person name="Viehrig K."/>
            <person name="Ye F."/>
            <person name="Su P."/>
            <person name="Kiefer A.F."/>
            <person name="Nichols A."/>
            <person name="Cepeda A.J."/>
            <person name="Yan W."/>
            <person name="Fan B."/>
            <person name="Jiang Y."/>
            <person name="Adhikari A."/>
            <person name="Zheng C.-J."/>
            <person name="Schuster L."/>
            <person name="Cowan T.M."/>
            <person name="Smanski M.J."/>
            <person name="Chevrette M.G."/>
            <person name="de Carvalho L.P.S."/>
            <person name="Shen B."/>
        </authorList>
    </citation>
    <scope>NUCLEOTIDE SEQUENCE</scope>
    <source>
        <strain evidence="3">NPDC080035</strain>
    </source>
</reference>
<dbReference type="Gene3D" id="3.60.110.10">
    <property type="entry name" value="Carbon-nitrogen hydrolase"/>
    <property type="match status" value="1"/>
</dbReference>
<evidence type="ECO:0000259" key="2">
    <source>
        <dbReference type="PROSITE" id="PS50263"/>
    </source>
</evidence>
<dbReference type="PANTHER" id="PTHR23088">
    <property type="entry name" value="NITRILASE-RELATED"/>
    <property type="match status" value="1"/>
</dbReference>
<keyword evidence="3" id="KW-0378">Hydrolase</keyword>
<evidence type="ECO:0000313" key="3">
    <source>
        <dbReference type="EMBL" id="XBM50117.1"/>
    </source>
</evidence>
<dbReference type="SUPFAM" id="SSF56317">
    <property type="entry name" value="Carbon-nitrogen hydrolase"/>
    <property type="match status" value="1"/>
</dbReference>
<feature type="domain" description="CN hydrolase" evidence="2">
    <location>
        <begin position="1"/>
        <end position="241"/>
    </location>
</feature>
<evidence type="ECO:0000256" key="1">
    <source>
        <dbReference type="ARBA" id="ARBA00010613"/>
    </source>
</evidence>
<sequence length="259" mass="27121">MRLALGQLASTDDVAGNLRAVGDAVARAADAGADLLLLPEYTMYEKKMVDATFGDAAEPLDGPFCSAVAALAAEHDVAVVAGVVERAAGGGRPFNTLAAFGSDGALLARYRKIHLFDSYGFRESEWIAPAPDPEAVVFRAGGMVVGLMTCYDLRFPELGRALADAGTELIACCSSWVPGPQKAEQWRVLAQARAIENGCWTAAVSQAEPISIGRSILTGPQGETVAEAGAAPQLLVADIDPAEVAAARDRDPALRLRRL</sequence>
<accession>A0AAU7GGN2</accession>
<proteinExistence type="inferred from homology"/>
<dbReference type="GO" id="GO:0016787">
    <property type="term" value="F:hydrolase activity"/>
    <property type="evidence" value="ECO:0007669"/>
    <property type="project" value="UniProtKB-KW"/>
</dbReference>
<organism evidence="3">
    <name type="scientific">Leifsonia sp. NPDC080035</name>
    <dbReference type="NCBI Taxonomy" id="3143936"/>
    <lineage>
        <taxon>Bacteria</taxon>
        <taxon>Bacillati</taxon>
        <taxon>Actinomycetota</taxon>
        <taxon>Actinomycetes</taxon>
        <taxon>Micrococcales</taxon>
        <taxon>Microbacteriaceae</taxon>
        <taxon>Leifsonia</taxon>
    </lineage>
</organism>
<dbReference type="RefSeq" id="WP_348790027.1">
    <property type="nucleotide sequence ID" value="NZ_CP157390.1"/>
</dbReference>
<protein>
    <submittedName>
        <fullName evidence="3">Carbon-nitrogen hydrolase family protein</fullName>
    </submittedName>
</protein>
<dbReference type="PANTHER" id="PTHR23088:SF27">
    <property type="entry name" value="DEAMINATED GLUTATHIONE AMIDASE"/>
    <property type="match status" value="1"/>
</dbReference>
<dbReference type="InterPro" id="IPR036526">
    <property type="entry name" value="C-N_Hydrolase_sf"/>
</dbReference>
<dbReference type="InterPro" id="IPR003010">
    <property type="entry name" value="C-N_Hydrolase"/>
</dbReference>
<dbReference type="PROSITE" id="PS01227">
    <property type="entry name" value="UPF0012"/>
    <property type="match status" value="1"/>
</dbReference>
<comment type="similarity">
    <text evidence="1">Belongs to the carbon-nitrogen hydrolase superfamily. NIT1/NIT2 family.</text>
</comment>
<dbReference type="InterPro" id="IPR001110">
    <property type="entry name" value="UPF0012_CS"/>
</dbReference>
<gene>
    <name evidence="3" type="ORF">AAME72_09645</name>
</gene>
<dbReference type="AlphaFoldDB" id="A0AAU7GGN2"/>
<dbReference type="Pfam" id="PF00795">
    <property type="entry name" value="CN_hydrolase"/>
    <property type="match status" value="1"/>
</dbReference>